<reference evidence="1" key="1">
    <citation type="submission" date="2020-04" db="EMBL/GenBank/DDBJ databases">
        <authorList>
            <person name="Chiriac C."/>
            <person name="Salcher M."/>
            <person name="Ghai R."/>
            <person name="Kavagutti S V."/>
        </authorList>
    </citation>
    <scope>NUCLEOTIDE SEQUENCE</scope>
</reference>
<proteinExistence type="predicted"/>
<evidence type="ECO:0000313" key="1">
    <source>
        <dbReference type="EMBL" id="CAB4147872.1"/>
    </source>
</evidence>
<name>A0A6J5MNF4_9CAUD</name>
<protein>
    <submittedName>
        <fullName evidence="1">Uncharacterized protein</fullName>
    </submittedName>
</protein>
<accession>A0A6J5MNF4</accession>
<sequence>MLTLAAQLLGERVNEDVTSTAIPVSVESRLPESKHFDINGRCWYYVVNNGEGCWRKMASRTLEQCELAGATHWLDGNVSFLPAWNT</sequence>
<dbReference type="EMBL" id="LR796483">
    <property type="protein sequence ID" value="CAB4147872.1"/>
    <property type="molecule type" value="Genomic_DNA"/>
</dbReference>
<gene>
    <name evidence="1" type="ORF">UFOVP431_53</name>
</gene>
<organism evidence="1">
    <name type="scientific">uncultured Caudovirales phage</name>
    <dbReference type="NCBI Taxonomy" id="2100421"/>
    <lineage>
        <taxon>Viruses</taxon>
        <taxon>Duplodnaviria</taxon>
        <taxon>Heunggongvirae</taxon>
        <taxon>Uroviricota</taxon>
        <taxon>Caudoviricetes</taxon>
        <taxon>Peduoviridae</taxon>
        <taxon>Maltschvirus</taxon>
        <taxon>Maltschvirus maltsch</taxon>
    </lineage>
</organism>